<organism evidence="1 2">
    <name type="scientific">Streptomyces parvus</name>
    <dbReference type="NCBI Taxonomy" id="66428"/>
    <lineage>
        <taxon>Bacteria</taxon>
        <taxon>Bacillati</taxon>
        <taxon>Actinomycetota</taxon>
        <taxon>Actinomycetes</taxon>
        <taxon>Kitasatosporales</taxon>
        <taxon>Streptomycetaceae</taxon>
        <taxon>Streptomyces</taxon>
    </lineage>
</organism>
<evidence type="ECO:0000313" key="2">
    <source>
        <dbReference type="Proteomes" id="UP000469670"/>
    </source>
</evidence>
<reference evidence="1 2" key="1">
    <citation type="submission" date="2020-01" db="EMBL/GenBank/DDBJ databases">
        <title>Insect and environment-associated Actinomycetes.</title>
        <authorList>
            <person name="Currrie C."/>
            <person name="Chevrette M."/>
            <person name="Carlson C."/>
            <person name="Stubbendieck R."/>
            <person name="Wendt-Pienkowski E."/>
        </authorList>
    </citation>
    <scope>NUCLEOTIDE SEQUENCE [LARGE SCALE GENOMIC DNA]</scope>
    <source>
        <strain evidence="1 2">SID7590</strain>
    </source>
</reference>
<proteinExistence type="predicted"/>
<name>A0A7K3S1U2_9ACTN</name>
<dbReference type="Proteomes" id="UP000469670">
    <property type="component" value="Unassembled WGS sequence"/>
</dbReference>
<accession>A0A7K3S1U2</accession>
<evidence type="ECO:0000313" key="1">
    <source>
        <dbReference type="EMBL" id="NEC21457.1"/>
    </source>
</evidence>
<sequence length="50" mass="5151">RAAVVTLALHAAVPHLLTDGPGTLAAAGLDDPDRFVRDLLDTVYPPDATA</sequence>
<dbReference type="EMBL" id="JAAGMP010001094">
    <property type="protein sequence ID" value="NEC21457.1"/>
    <property type="molecule type" value="Genomic_DNA"/>
</dbReference>
<dbReference type="AlphaFoldDB" id="A0A7K3S1U2"/>
<protein>
    <submittedName>
        <fullName evidence="1">TetR/AcrR family transcriptional regulator</fullName>
    </submittedName>
</protein>
<comment type="caution">
    <text evidence="1">The sequence shown here is derived from an EMBL/GenBank/DDBJ whole genome shotgun (WGS) entry which is preliminary data.</text>
</comment>
<gene>
    <name evidence="1" type="ORF">G3I50_24890</name>
</gene>
<feature type="non-terminal residue" evidence="1">
    <location>
        <position position="1"/>
    </location>
</feature>